<proteinExistence type="predicted"/>
<dbReference type="InterPro" id="IPR001810">
    <property type="entry name" value="F-box_dom"/>
</dbReference>
<dbReference type="FunFam" id="1.20.1280.50:FF:000037">
    <property type="entry name" value="F-box protein SKIP19"/>
    <property type="match status" value="1"/>
</dbReference>
<feature type="domain" description="F-box" evidence="2">
    <location>
        <begin position="23"/>
        <end position="71"/>
    </location>
</feature>
<keyword evidence="4" id="KW-1185">Reference proteome</keyword>
<organism evidence="3 4">
    <name type="scientific">Dichanthelium oligosanthes</name>
    <dbReference type="NCBI Taxonomy" id="888268"/>
    <lineage>
        <taxon>Eukaryota</taxon>
        <taxon>Viridiplantae</taxon>
        <taxon>Streptophyta</taxon>
        <taxon>Embryophyta</taxon>
        <taxon>Tracheophyta</taxon>
        <taxon>Spermatophyta</taxon>
        <taxon>Magnoliopsida</taxon>
        <taxon>Liliopsida</taxon>
        <taxon>Poales</taxon>
        <taxon>Poaceae</taxon>
        <taxon>PACMAD clade</taxon>
        <taxon>Panicoideae</taxon>
        <taxon>Panicodae</taxon>
        <taxon>Paniceae</taxon>
        <taxon>Dichantheliinae</taxon>
        <taxon>Dichanthelium</taxon>
    </lineage>
</organism>
<dbReference type="InterPro" id="IPR036047">
    <property type="entry name" value="F-box-like_dom_sf"/>
</dbReference>
<reference evidence="3 4" key="1">
    <citation type="submission" date="2016-09" db="EMBL/GenBank/DDBJ databases">
        <title>The draft genome of Dichanthelium oligosanthes: A C3 panicoid grass species.</title>
        <authorList>
            <person name="Studer A.J."/>
            <person name="Schnable J.C."/>
            <person name="Brutnell T.P."/>
        </authorList>
    </citation>
    <scope>NUCLEOTIDE SEQUENCE [LARGE SCALE GENOMIC DNA]</scope>
    <source>
        <strain evidence="4">cv. Kellogg 1175</strain>
        <tissue evidence="3">Leaf</tissue>
    </source>
</reference>
<feature type="compositionally biased region" description="Basic residues" evidence="1">
    <location>
        <begin position="1"/>
        <end position="13"/>
    </location>
</feature>
<dbReference type="PANTHER" id="PTHR38926">
    <property type="entry name" value="F-BOX DOMAIN CONTAINING PROTEIN, EXPRESSED"/>
    <property type="match status" value="1"/>
</dbReference>
<accession>A0A1E5V1P4</accession>
<evidence type="ECO:0000313" key="3">
    <source>
        <dbReference type="EMBL" id="OEL19008.1"/>
    </source>
</evidence>
<dbReference type="EMBL" id="LWDX02054850">
    <property type="protein sequence ID" value="OEL19008.1"/>
    <property type="molecule type" value="Genomic_DNA"/>
</dbReference>
<dbReference type="AlphaFoldDB" id="A0A1E5V1P4"/>
<feature type="region of interest" description="Disordered" evidence="1">
    <location>
        <begin position="1"/>
        <end position="24"/>
    </location>
</feature>
<dbReference type="STRING" id="888268.A0A1E5V1P4"/>
<evidence type="ECO:0000259" key="2">
    <source>
        <dbReference type="PROSITE" id="PS50181"/>
    </source>
</evidence>
<dbReference type="SUPFAM" id="SSF81383">
    <property type="entry name" value="F-box domain"/>
    <property type="match status" value="1"/>
</dbReference>
<dbReference type="Gene3D" id="1.20.1280.50">
    <property type="match status" value="1"/>
</dbReference>
<dbReference type="Pfam" id="PF12937">
    <property type="entry name" value="F-box-like"/>
    <property type="match status" value="1"/>
</dbReference>
<protein>
    <recommendedName>
        <fullName evidence="2">F-box domain-containing protein</fullName>
    </recommendedName>
</protein>
<dbReference type="PANTHER" id="PTHR38926:SF74">
    <property type="entry name" value="OS08G0193600 PROTEIN"/>
    <property type="match status" value="1"/>
</dbReference>
<gene>
    <name evidence="3" type="ORF">BAE44_0019973</name>
</gene>
<evidence type="ECO:0000256" key="1">
    <source>
        <dbReference type="SAM" id="MobiDB-lite"/>
    </source>
</evidence>
<feature type="compositionally biased region" description="Polar residues" evidence="1">
    <location>
        <begin position="15"/>
        <end position="24"/>
    </location>
</feature>
<dbReference type="PROSITE" id="PS50181">
    <property type="entry name" value="FBOX"/>
    <property type="match status" value="1"/>
</dbReference>
<evidence type="ECO:0000313" key="4">
    <source>
        <dbReference type="Proteomes" id="UP000095767"/>
    </source>
</evidence>
<name>A0A1E5V1P4_9POAL</name>
<dbReference type="Proteomes" id="UP000095767">
    <property type="component" value="Unassembled WGS sequence"/>
</dbReference>
<comment type="caution">
    <text evidence="3">The sequence shown here is derived from an EMBL/GenBank/DDBJ whole genome shotgun (WGS) entry which is preliminary data.</text>
</comment>
<dbReference type="OrthoDB" id="695616at2759"/>
<sequence length="113" mass="12669">MLSSGHHRGKRPRPSSASKAPTTRDWTALPHDILFTVFLELEPREVLRGADRVCTAWRRVAAGEPALWRHLDMGMVALSRRRWRAGVRRGAGRCESFAARCCSSASLLFLVRG</sequence>